<reference evidence="5 6" key="1">
    <citation type="journal article" date="2022" name="Genome Biol. Evol.">
        <title>Host diet, physiology and behaviors set the stage for Lachnospiraceae cladogenesis.</title>
        <authorList>
            <person name="Vera-Ponce De Leon A."/>
            <person name="Schneider M."/>
            <person name="Jahnes B.C."/>
            <person name="Sadowski V."/>
            <person name="Camuy-Velez L.A."/>
            <person name="Duan J."/>
            <person name="Sabree Z.L."/>
        </authorList>
    </citation>
    <scope>NUCLEOTIDE SEQUENCE [LARGE SCALE GENOMIC DNA]</scope>
    <source>
        <strain evidence="5 6">PAL227</strain>
    </source>
</reference>
<evidence type="ECO:0000256" key="2">
    <source>
        <dbReference type="ARBA" id="ARBA00023012"/>
    </source>
</evidence>
<keyword evidence="1 5" id="KW-0418">Kinase</keyword>
<dbReference type="InterPro" id="IPR036890">
    <property type="entry name" value="HATPase_C_sf"/>
</dbReference>
<dbReference type="InterPro" id="IPR050640">
    <property type="entry name" value="Bact_2-comp_sensor_kinase"/>
</dbReference>
<feature type="transmembrane region" description="Helical" evidence="3">
    <location>
        <begin position="239"/>
        <end position="261"/>
    </location>
</feature>
<evidence type="ECO:0000259" key="4">
    <source>
        <dbReference type="PROSITE" id="PS50109"/>
    </source>
</evidence>
<proteinExistence type="predicted"/>
<feature type="transmembrane region" description="Helical" evidence="3">
    <location>
        <begin position="210"/>
        <end position="233"/>
    </location>
</feature>
<feature type="domain" description="Histidine kinase" evidence="4">
    <location>
        <begin position="499"/>
        <end position="591"/>
    </location>
</feature>
<dbReference type="PROSITE" id="PS50109">
    <property type="entry name" value="HIS_KIN"/>
    <property type="match status" value="1"/>
</dbReference>
<feature type="transmembrane region" description="Helical" evidence="3">
    <location>
        <begin position="12"/>
        <end position="29"/>
    </location>
</feature>
<feature type="transmembrane region" description="Helical" evidence="3">
    <location>
        <begin position="332"/>
        <end position="354"/>
    </location>
</feature>
<evidence type="ECO:0000313" key="5">
    <source>
        <dbReference type="EMBL" id="MCP1111176.1"/>
    </source>
</evidence>
<dbReference type="SUPFAM" id="SSF55874">
    <property type="entry name" value="ATPase domain of HSP90 chaperone/DNA topoisomerase II/histidine kinase"/>
    <property type="match status" value="1"/>
</dbReference>
<evidence type="ECO:0000256" key="3">
    <source>
        <dbReference type="SAM" id="Phobius"/>
    </source>
</evidence>
<dbReference type="InterPro" id="IPR005467">
    <property type="entry name" value="His_kinase_dom"/>
</dbReference>
<keyword evidence="1 5" id="KW-0808">Transferase</keyword>
<keyword evidence="3" id="KW-0812">Transmembrane</keyword>
<feature type="transmembrane region" description="Helical" evidence="3">
    <location>
        <begin position="175"/>
        <end position="198"/>
    </location>
</feature>
<dbReference type="GO" id="GO:0016301">
    <property type="term" value="F:kinase activity"/>
    <property type="evidence" value="ECO:0007669"/>
    <property type="project" value="UniProtKB-KW"/>
</dbReference>
<dbReference type="PANTHER" id="PTHR34220">
    <property type="entry name" value="SENSOR HISTIDINE KINASE YPDA"/>
    <property type="match status" value="1"/>
</dbReference>
<dbReference type="Pfam" id="PF06580">
    <property type="entry name" value="His_kinase"/>
    <property type="match status" value="1"/>
</dbReference>
<keyword evidence="2" id="KW-0902">Two-component regulatory system</keyword>
<dbReference type="PANTHER" id="PTHR34220:SF9">
    <property type="entry name" value="SIGNAL TRANSDUCTION HISTIDINE KINASE INTERNAL REGION DOMAIN-CONTAINING PROTEIN"/>
    <property type="match status" value="1"/>
</dbReference>
<keyword evidence="3" id="KW-1133">Transmembrane helix</keyword>
<comment type="caution">
    <text evidence="5">The sequence shown here is derived from an EMBL/GenBank/DDBJ whole genome shotgun (WGS) entry which is preliminary data.</text>
</comment>
<gene>
    <name evidence="5" type="ORF">NK118_13050</name>
</gene>
<organism evidence="5 6">
    <name type="scientific">Ohessyouella blattaphilus</name>
    <dbReference type="NCBI Taxonomy" id="2949333"/>
    <lineage>
        <taxon>Bacteria</taxon>
        <taxon>Bacillati</taxon>
        <taxon>Bacillota</taxon>
        <taxon>Clostridia</taxon>
        <taxon>Lachnospirales</taxon>
        <taxon>Lachnospiraceae</taxon>
        <taxon>Ohessyouella</taxon>
    </lineage>
</organism>
<dbReference type="Proteomes" id="UP001523565">
    <property type="component" value="Unassembled WGS sequence"/>
</dbReference>
<evidence type="ECO:0000256" key="1">
    <source>
        <dbReference type="ARBA" id="ARBA00022777"/>
    </source>
</evidence>
<dbReference type="RefSeq" id="WP_262070053.1">
    <property type="nucleotide sequence ID" value="NZ_JAMXOC010000025.1"/>
</dbReference>
<protein>
    <submittedName>
        <fullName evidence="5">Histidine kinase</fullName>
    </submittedName>
</protein>
<sequence>MRMGKRESKYNRFIYLGLVVLCLGFFWWSSGSKGLGGEQAADAGFEKVQFVEDSREGGEKAGEVLIIKGHVTKEVEAGSVLFMRIFHIGVQVYQNETEIFAYGTVPAAGYPSLGDLWTGYTLKEGISPEDEVEFRLSAPAQTLVFSSTGRYEYFFDNLYVGSWSQFMRAILVDNIPHLLLALFFITNSIVIWFGALALKRAKLEVGPSVFNGAYLFLAMGLWMLVNGYFLSMLTTDNGLIMSLEHVLSFLMAALMFRYLSSILKSRAGLLNKALEYVVILMLVVSMLLQGLGILDGFAFLSKTVLLILVLIVLAEGSLIYEAVITKEKMARYRLLSAAVLLFFIVLGVMEFLFVMPQNDMLYDLGFFIFACMQLAFILYYLRKKLREAQQARDLELELSEARTQLMISQIRPHFIFNTLNAISALCLEDPIRADEAIVQFSKYLRANITVLEGPKMIPFPQELEIIENYVAIEKLRFDERIAVEYEIEFTDFKVPMLSLQPIVENAIKHGLVKKKSGGKIIMRTEQADGFAVITITDNGVGFDTEEASKKEESVGMRNIRTRISISCQGELLVVSTPGAGTQVTVRIPLAKDE</sequence>
<keyword evidence="6" id="KW-1185">Reference proteome</keyword>
<dbReference type="Gene3D" id="3.30.565.10">
    <property type="entry name" value="Histidine kinase-like ATPase, C-terminal domain"/>
    <property type="match status" value="1"/>
</dbReference>
<dbReference type="Pfam" id="PF02518">
    <property type="entry name" value="HATPase_c"/>
    <property type="match status" value="1"/>
</dbReference>
<keyword evidence="3" id="KW-0472">Membrane</keyword>
<feature type="transmembrane region" description="Helical" evidence="3">
    <location>
        <begin position="273"/>
        <end position="293"/>
    </location>
</feature>
<dbReference type="EMBL" id="JAMZFV010000025">
    <property type="protein sequence ID" value="MCP1111176.1"/>
    <property type="molecule type" value="Genomic_DNA"/>
</dbReference>
<accession>A0ABT1EKE5</accession>
<feature type="transmembrane region" description="Helical" evidence="3">
    <location>
        <begin position="360"/>
        <end position="381"/>
    </location>
</feature>
<evidence type="ECO:0000313" key="6">
    <source>
        <dbReference type="Proteomes" id="UP001523565"/>
    </source>
</evidence>
<dbReference type="InterPro" id="IPR010559">
    <property type="entry name" value="Sig_transdc_His_kin_internal"/>
</dbReference>
<feature type="transmembrane region" description="Helical" evidence="3">
    <location>
        <begin position="299"/>
        <end position="320"/>
    </location>
</feature>
<dbReference type="InterPro" id="IPR003594">
    <property type="entry name" value="HATPase_dom"/>
</dbReference>
<name>A0ABT1EKE5_9FIRM</name>